<keyword evidence="6" id="KW-1185">Reference proteome</keyword>
<dbReference type="InterPro" id="IPR020845">
    <property type="entry name" value="AMP-binding_CS"/>
</dbReference>
<dbReference type="Pfam" id="PF00501">
    <property type="entry name" value="AMP-binding"/>
    <property type="match status" value="1"/>
</dbReference>
<organism evidence="5 6">
    <name type="scientific">Gluconacetobacter tumulisoli</name>
    <dbReference type="NCBI Taxonomy" id="1286189"/>
    <lineage>
        <taxon>Bacteria</taxon>
        <taxon>Pseudomonadati</taxon>
        <taxon>Pseudomonadota</taxon>
        <taxon>Alphaproteobacteria</taxon>
        <taxon>Acetobacterales</taxon>
        <taxon>Acetobacteraceae</taxon>
        <taxon>Gluconacetobacter</taxon>
    </lineage>
</organism>
<dbReference type="InterPro" id="IPR042099">
    <property type="entry name" value="ANL_N_sf"/>
</dbReference>
<comment type="similarity">
    <text evidence="1">Belongs to the ATP-dependent AMP-binding enzyme family.</text>
</comment>
<name>A0A7W4PKJ3_9PROT</name>
<dbReference type="InterPro" id="IPR032387">
    <property type="entry name" value="ACAS_N"/>
</dbReference>
<dbReference type="Gene3D" id="3.40.50.12780">
    <property type="entry name" value="N-terminal domain of ligase-like"/>
    <property type="match status" value="1"/>
</dbReference>
<dbReference type="EMBL" id="JABEQM010000003">
    <property type="protein sequence ID" value="MBB2200903.1"/>
    <property type="molecule type" value="Genomic_DNA"/>
</dbReference>
<proteinExistence type="inferred from homology"/>
<dbReference type="InterPro" id="IPR045851">
    <property type="entry name" value="AMP-bd_C_sf"/>
</dbReference>
<dbReference type="Pfam" id="PF13193">
    <property type="entry name" value="AMP-binding_C"/>
    <property type="match status" value="1"/>
</dbReference>
<dbReference type="Proteomes" id="UP000578030">
    <property type="component" value="Unassembled WGS sequence"/>
</dbReference>
<dbReference type="PROSITE" id="PS00455">
    <property type="entry name" value="AMP_BINDING"/>
    <property type="match status" value="1"/>
</dbReference>
<protein>
    <submittedName>
        <fullName evidence="5">AMP-binding protein</fullName>
    </submittedName>
</protein>
<dbReference type="PANTHER" id="PTHR43347:SF3">
    <property type="entry name" value="ACYL-COA SYNTHETASE SHORT-CHAIN FAMILY MEMBER 3, MITOCHONDRIAL"/>
    <property type="match status" value="1"/>
</dbReference>
<dbReference type="InterPro" id="IPR000873">
    <property type="entry name" value="AMP-dep_synth/lig_dom"/>
</dbReference>
<feature type="domain" description="AMP-binding enzyme C-terminal" evidence="3">
    <location>
        <begin position="499"/>
        <end position="576"/>
    </location>
</feature>
<evidence type="ECO:0000313" key="5">
    <source>
        <dbReference type="EMBL" id="MBB2200903.1"/>
    </source>
</evidence>
<accession>A0A7W4PKJ3</accession>
<reference evidence="5 6" key="1">
    <citation type="submission" date="2020-04" db="EMBL/GenBank/DDBJ databases">
        <title>Description of novel Gluconacetobacter.</title>
        <authorList>
            <person name="Sombolestani A."/>
        </authorList>
    </citation>
    <scope>NUCLEOTIDE SEQUENCE [LARGE SCALE GENOMIC DNA]</scope>
    <source>
        <strain evidence="5 6">LMG 27802</strain>
    </source>
</reference>
<sequence length="597" mass="63934">MFPWTTHRDMMAAYRADPDGFWLSAARNIAWTRHPEGAATRRADGWHDWFAGGWLNSCYNAVDRHVDAGHGDRDALIWHGEAVGATETLTYATLRARVAGFAGGLRDLGVGKGDRVLVSMPSLPETVIAMLACARLGAIHVVVFGGYAARELAARIDDTTPKVVISATCGFQGRTMVPHMPLLEEALALAAHRPSACVVLRRPACPVTLRPGRDHDFHALEHHAPADPVAVRAEDPLYILHTSGTTGSPKGVVRDNGGHAVALTLSMELIYGMAPGQVFFTTSDLGWVVGHSYAVYAPLLAGCTSLFAEGPLDARTILPLCARHRVRILFTTPTSLRLMRRQAADGPLSGGPDLAAVFVAGERSDPDLLAWAEQGLGRPVLDHWWQTETGWSIAGPCLGLRDADLTARPGPGFDLHVGAADGMPAREGEFMLRLPLPPGCLSGIWRGGGAFPARYLDRTRQFYRTFDVGALEVDGTVRLTARVDDVIKVAGRRIASGQLEDAIAAHPMVGECAVVGVPSGLRGEIPVAYVVPSVPAATVPGLGAELVALVRRQVGPFTGLRDVVFVDSLPRTRSGKIVRRALRDGPPRVEARAIHAL</sequence>
<comment type="caution">
    <text evidence="5">The sequence shown here is derived from an EMBL/GenBank/DDBJ whole genome shotgun (WGS) entry which is preliminary data.</text>
</comment>
<dbReference type="SUPFAM" id="SSF56801">
    <property type="entry name" value="Acetyl-CoA synthetase-like"/>
    <property type="match status" value="1"/>
</dbReference>
<dbReference type="Pfam" id="PF16177">
    <property type="entry name" value="ACAS_N"/>
    <property type="match status" value="1"/>
</dbReference>
<dbReference type="RefSeq" id="WP_182955302.1">
    <property type="nucleotide sequence ID" value="NZ_JABEQM010000003.1"/>
</dbReference>
<gene>
    <name evidence="5" type="ORF">HLH28_04810</name>
</gene>
<evidence type="ECO:0000256" key="1">
    <source>
        <dbReference type="ARBA" id="ARBA00006432"/>
    </source>
</evidence>
<evidence type="ECO:0000259" key="3">
    <source>
        <dbReference type="Pfam" id="PF13193"/>
    </source>
</evidence>
<evidence type="ECO:0000313" key="6">
    <source>
        <dbReference type="Proteomes" id="UP000578030"/>
    </source>
</evidence>
<dbReference type="PANTHER" id="PTHR43347">
    <property type="entry name" value="ACYL-COA SYNTHETASE"/>
    <property type="match status" value="1"/>
</dbReference>
<dbReference type="AlphaFoldDB" id="A0A7W4PKJ3"/>
<dbReference type="GO" id="GO:0050218">
    <property type="term" value="F:propionate-CoA ligase activity"/>
    <property type="evidence" value="ECO:0007669"/>
    <property type="project" value="TreeGrafter"/>
</dbReference>
<dbReference type="InterPro" id="IPR025110">
    <property type="entry name" value="AMP-bd_C"/>
</dbReference>
<feature type="domain" description="AMP-dependent synthetase/ligase" evidence="2">
    <location>
        <begin position="68"/>
        <end position="395"/>
    </location>
</feature>
<dbReference type="Gene3D" id="3.30.300.30">
    <property type="match status" value="1"/>
</dbReference>
<feature type="domain" description="Acetyl-coenzyme A synthetase N-terminal" evidence="4">
    <location>
        <begin position="8"/>
        <end position="61"/>
    </location>
</feature>
<evidence type="ECO:0000259" key="2">
    <source>
        <dbReference type="Pfam" id="PF00501"/>
    </source>
</evidence>
<evidence type="ECO:0000259" key="4">
    <source>
        <dbReference type="Pfam" id="PF16177"/>
    </source>
</evidence>